<comment type="caution">
    <text evidence="1">The sequence shown here is derived from an EMBL/GenBank/DDBJ whole genome shotgun (WGS) entry which is preliminary data.</text>
</comment>
<protein>
    <submittedName>
        <fullName evidence="1">Uncharacterized protein</fullName>
    </submittedName>
</protein>
<gene>
    <name evidence="1" type="ORF">F4821DRAFT_244600</name>
</gene>
<reference evidence="1 2" key="1">
    <citation type="journal article" date="2022" name="New Phytol.">
        <title>Ecological generalism drives hyperdiversity of secondary metabolite gene clusters in xylarialean endophytes.</title>
        <authorList>
            <person name="Franco M.E.E."/>
            <person name="Wisecaver J.H."/>
            <person name="Arnold A.E."/>
            <person name="Ju Y.M."/>
            <person name="Slot J.C."/>
            <person name="Ahrendt S."/>
            <person name="Moore L.P."/>
            <person name="Eastman K.E."/>
            <person name="Scott K."/>
            <person name="Konkel Z."/>
            <person name="Mondo S.J."/>
            <person name="Kuo A."/>
            <person name="Hayes R.D."/>
            <person name="Haridas S."/>
            <person name="Andreopoulos B."/>
            <person name="Riley R."/>
            <person name="LaButti K."/>
            <person name="Pangilinan J."/>
            <person name="Lipzen A."/>
            <person name="Amirebrahimi M."/>
            <person name="Yan J."/>
            <person name="Adam C."/>
            <person name="Keymanesh K."/>
            <person name="Ng V."/>
            <person name="Louie K."/>
            <person name="Northen T."/>
            <person name="Drula E."/>
            <person name="Henrissat B."/>
            <person name="Hsieh H.M."/>
            <person name="Youens-Clark K."/>
            <person name="Lutzoni F."/>
            <person name="Miadlikowska J."/>
            <person name="Eastwood D.C."/>
            <person name="Hamelin R.C."/>
            <person name="Grigoriev I.V."/>
            <person name="U'Ren J.M."/>
        </authorList>
    </citation>
    <scope>NUCLEOTIDE SEQUENCE [LARGE SCALE GENOMIC DNA]</scope>
    <source>
        <strain evidence="1 2">ER1909</strain>
    </source>
</reference>
<name>A0ACC0CT15_9PEZI</name>
<dbReference type="EMBL" id="MU394350">
    <property type="protein sequence ID" value="KAI6083569.1"/>
    <property type="molecule type" value="Genomic_DNA"/>
</dbReference>
<proteinExistence type="predicted"/>
<sequence length="223" mass="24379">MVLKRKRSESEFSFDSSSTFCSPTRLDQFANVMDTDGDNSSFLRRFQRNTTPAHLSGRTMKRFRDSRPSDEEVHQRTLNMLYSAQKQHVAHEQQSPFGSLATQPQPEPAAPSHGSQASLHNFWKLPPKPAAVSHGAVRAQVDQHTNCDDCGQTLREGLGDDDSMDVDGFGADAETGCAACGKHVCSHCSITNLGEQRRCLICAGKKVWIGGLGWAGISGLKVC</sequence>
<dbReference type="Proteomes" id="UP001497680">
    <property type="component" value="Unassembled WGS sequence"/>
</dbReference>
<accession>A0ACC0CT15</accession>
<evidence type="ECO:0000313" key="2">
    <source>
        <dbReference type="Proteomes" id="UP001497680"/>
    </source>
</evidence>
<organism evidence="1 2">
    <name type="scientific">Hypoxylon rubiginosum</name>
    <dbReference type="NCBI Taxonomy" id="110542"/>
    <lineage>
        <taxon>Eukaryota</taxon>
        <taxon>Fungi</taxon>
        <taxon>Dikarya</taxon>
        <taxon>Ascomycota</taxon>
        <taxon>Pezizomycotina</taxon>
        <taxon>Sordariomycetes</taxon>
        <taxon>Xylariomycetidae</taxon>
        <taxon>Xylariales</taxon>
        <taxon>Hypoxylaceae</taxon>
        <taxon>Hypoxylon</taxon>
    </lineage>
</organism>
<evidence type="ECO:0000313" key="1">
    <source>
        <dbReference type="EMBL" id="KAI6083569.1"/>
    </source>
</evidence>
<keyword evidence="2" id="KW-1185">Reference proteome</keyword>